<dbReference type="RefSeq" id="WP_041049469.1">
    <property type="nucleotide sequence ID" value="NZ_JXAK01000040.1"/>
</dbReference>
<dbReference type="Proteomes" id="UP000031967">
    <property type="component" value="Unassembled WGS sequence"/>
</dbReference>
<keyword evidence="1" id="KW-0812">Transmembrane</keyword>
<proteinExistence type="predicted"/>
<evidence type="ECO:0000313" key="2">
    <source>
        <dbReference type="EMBL" id="KIL39293.1"/>
    </source>
</evidence>
<comment type="caution">
    <text evidence="2">The sequence shown here is derived from an EMBL/GenBank/DDBJ whole genome shotgun (WGS) entry which is preliminary data.</text>
</comment>
<gene>
    <name evidence="2" type="ORF">SD70_21085</name>
</gene>
<name>A0ABR5AEP7_9BACL</name>
<evidence type="ECO:0000313" key="3">
    <source>
        <dbReference type="Proteomes" id="UP000031967"/>
    </source>
</evidence>
<protein>
    <submittedName>
        <fullName evidence="2">Uncharacterized protein</fullName>
    </submittedName>
</protein>
<evidence type="ECO:0000256" key="1">
    <source>
        <dbReference type="SAM" id="Phobius"/>
    </source>
</evidence>
<accession>A0ABR5AEP7</accession>
<keyword evidence="1" id="KW-1133">Transmembrane helix</keyword>
<sequence length="64" mass="6907">MATLALLLKIIGAVSEVSGIVHIIASIRKKKRTQIGIGFIILVVGVILLVIATNIEDKMRAGYY</sequence>
<reference evidence="2 3" key="1">
    <citation type="submission" date="2014-12" db="EMBL/GenBank/DDBJ databases">
        <title>Draft genome sequence of Paenibacillus kamchatkensis strain B-2647.</title>
        <authorList>
            <person name="Karlyshev A.V."/>
            <person name="Kudryashova E.B."/>
        </authorList>
    </citation>
    <scope>NUCLEOTIDE SEQUENCE [LARGE SCALE GENOMIC DNA]</scope>
    <source>
        <strain evidence="2 3">VKM B-2647</strain>
    </source>
</reference>
<organism evidence="2 3">
    <name type="scientific">Gordoniibacillus kamchatkensis</name>
    <dbReference type="NCBI Taxonomy" id="1590651"/>
    <lineage>
        <taxon>Bacteria</taxon>
        <taxon>Bacillati</taxon>
        <taxon>Bacillota</taxon>
        <taxon>Bacilli</taxon>
        <taxon>Bacillales</taxon>
        <taxon>Paenibacillaceae</taxon>
        <taxon>Gordoniibacillus</taxon>
    </lineage>
</organism>
<keyword evidence="3" id="KW-1185">Reference proteome</keyword>
<keyword evidence="1" id="KW-0472">Membrane</keyword>
<feature type="transmembrane region" description="Helical" evidence="1">
    <location>
        <begin position="35"/>
        <end position="55"/>
    </location>
</feature>
<dbReference type="EMBL" id="JXAK01000040">
    <property type="protein sequence ID" value="KIL39293.1"/>
    <property type="molecule type" value="Genomic_DNA"/>
</dbReference>